<gene>
    <name evidence="2" type="ORF">GCM10009550_33730</name>
</gene>
<keyword evidence="1" id="KW-0812">Transmembrane</keyword>
<reference evidence="2 3" key="1">
    <citation type="journal article" date="2019" name="Int. J. Syst. Evol. Microbiol.">
        <title>The Global Catalogue of Microorganisms (GCM) 10K type strain sequencing project: providing services to taxonomists for standard genome sequencing and annotation.</title>
        <authorList>
            <consortium name="The Broad Institute Genomics Platform"/>
            <consortium name="The Broad Institute Genome Sequencing Center for Infectious Disease"/>
            <person name="Wu L."/>
            <person name="Ma J."/>
        </authorList>
    </citation>
    <scope>NUCLEOTIDE SEQUENCE [LARGE SCALE GENOMIC DNA]</scope>
    <source>
        <strain evidence="2 3">JCM 10696</strain>
    </source>
</reference>
<protein>
    <recommendedName>
        <fullName evidence="4">Branched-subunit amino acid transport protein AzlD</fullName>
    </recommendedName>
</protein>
<evidence type="ECO:0000256" key="1">
    <source>
        <dbReference type="SAM" id="Phobius"/>
    </source>
</evidence>
<evidence type="ECO:0008006" key="4">
    <source>
        <dbReference type="Google" id="ProtNLM"/>
    </source>
</evidence>
<evidence type="ECO:0000313" key="2">
    <source>
        <dbReference type="EMBL" id="GAA0952672.1"/>
    </source>
</evidence>
<evidence type="ECO:0000313" key="3">
    <source>
        <dbReference type="Proteomes" id="UP001500665"/>
    </source>
</evidence>
<keyword evidence="1" id="KW-0472">Membrane</keyword>
<proteinExistence type="predicted"/>
<accession>A0ABN1R6K6</accession>
<feature type="transmembrane region" description="Helical" evidence="1">
    <location>
        <begin position="92"/>
        <end position="111"/>
    </location>
</feature>
<dbReference type="InterPro" id="IPR008407">
    <property type="entry name" value="Brnchd-chn_aa_trnsp_AzlD"/>
</dbReference>
<name>A0ABN1R6K6_9ACTN</name>
<organism evidence="2 3">
    <name type="scientific">Actinocorallia libanotica</name>
    <dbReference type="NCBI Taxonomy" id="46162"/>
    <lineage>
        <taxon>Bacteria</taxon>
        <taxon>Bacillati</taxon>
        <taxon>Actinomycetota</taxon>
        <taxon>Actinomycetes</taxon>
        <taxon>Streptosporangiales</taxon>
        <taxon>Thermomonosporaceae</taxon>
        <taxon>Actinocorallia</taxon>
    </lineage>
</organism>
<keyword evidence="3" id="KW-1185">Reference proteome</keyword>
<keyword evidence="1" id="KW-1133">Transmembrane helix</keyword>
<sequence length="114" mass="11587">MTATLPLAAILLLAAGTYAFRLAGPLLHERLGQERPGHPGTTGRLPATLATATTVLLLSLAATSALTESQDFAGWSRTAGALTAAVLALRRASFPVIVLAAAATTALLRLCGIP</sequence>
<comment type="caution">
    <text evidence="2">The sequence shown here is derived from an EMBL/GenBank/DDBJ whole genome shotgun (WGS) entry which is preliminary data.</text>
</comment>
<dbReference type="Pfam" id="PF05437">
    <property type="entry name" value="AzlD"/>
    <property type="match status" value="1"/>
</dbReference>
<dbReference type="EMBL" id="BAAAHH010000012">
    <property type="protein sequence ID" value="GAA0952672.1"/>
    <property type="molecule type" value="Genomic_DNA"/>
</dbReference>
<dbReference type="Proteomes" id="UP001500665">
    <property type="component" value="Unassembled WGS sequence"/>
</dbReference>